<dbReference type="AlphaFoldDB" id="A0A1G6KV44"/>
<comment type="similarity">
    <text evidence="1">Belongs to the nitroreductase family.</text>
</comment>
<dbReference type="Pfam" id="PF00881">
    <property type="entry name" value="Nitroreductase"/>
    <property type="match status" value="1"/>
</dbReference>
<evidence type="ECO:0000313" key="5">
    <source>
        <dbReference type="EMBL" id="SDC34698.1"/>
    </source>
</evidence>
<dbReference type="SUPFAM" id="SSF55469">
    <property type="entry name" value="FMN-dependent nitroreductase-like"/>
    <property type="match status" value="1"/>
</dbReference>
<dbReference type="GO" id="GO:0016491">
    <property type="term" value="F:oxidoreductase activity"/>
    <property type="evidence" value="ECO:0007669"/>
    <property type="project" value="UniProtKB-KW"/>
</dbReference>
<reference evidence="6" key="1">
    <citation type="submission" date="2016-09" db="EMBL/GenBank/DDBJ databases">
        <authorList>
            <person name="Varghese N."/>
            <person name="Submissions S."/>
        </authorList>
    </citation>
    <scope>NUCLEOTIDE SEQUENCE [LARGE SCALE GENOMIC DNA]</scope>
    <source>
        <strain evidence="6">ANC 3699</strain>
    </source>
</reference>
<dbReference type="InterPro" id="IPR029479">
    <property type="entry name" value="Nitroreductase"/>
</dbReference>
<dbReference type="InterPro" id="IPR000415">
    <property type="entry name" value="Nitroreductase-like"/>
</dbReference>
<dbReference type="EMBL" id="FMYK01000004">
    <property type="protein sequence ID" value="SDC34698.1"/>
    <property type="molecule type" value="Genomic_DNA"/>
</dbReference>
<dbReference type="Proteomes" id="UP000242317">
    <property type="component" value="Unassembled WGS sequence"/>
</dbReference>
<feature type="compositionally biased region" description="Polar residues" evidence="3">
    <location>
        <begin position="1"/>
        <end position="14"/>
    </location>
</feature>
<accession>A0A1G6KV44</accession>
<proteinExistence type="inferred from homology"/>
<gene>
    <name evidence="5" type="ORF">SAMN05421749_104192</name>
</gene>
<dbReference type="OrthoDB" id="9784375at2"/>
<dbReference type="PANTHER" id="PTHR43673">
    <property type="entry name" value="NAD(P)H NITROREDUCTASE YDGI-RELATED"/>
    <property type="match status" value="1"/>
</dbReference>
<name>A0A1G6KV44_9GAMM</name>
<keyword evidence="6" id="KW-1185">Reference proteome</keyword>
<sequence>MPKSSTQDPLSNHPENNEKKRYFEPAPQDIDVENFRKVVESRRSVRKFTDKAIPADVLDACLDLALLAPNSSNLQPWTFYVVQNPAKKKTLVKACLSQLAAKTASELIVCVARTDRLDDMAKRNLTEFPFPEAPPAVQKYYRFIPYSYKTGYFNALGNFKRVAFTAARALDKQLPVTAFNTADAKLWASKTTALACENFVLALRAYGFDSCMMEGFDEPLVRKTLGLNSQQYPVMVIAAGERATDGVFFPQYRFDRDLFIQKI</sequence>
<dbReference type="PANTHER" id="PTHR43673:SF10">
    <property type="entry name" value="NADH DEHYDROGENASE_NAD(P)H NITROREDUCTASE XCC3605-RELATED"/>
    <property type="match status" value="1"/>
</dbReference>
<evidence type="ECO:0000259" key="4">
    <source>
        <dbReference type="Pfam" id="PF00881"/>
    </source>
</evidence>
<evidence type="ECO:0000313" key="6">
    <source>
        <dbReference type="Proteomes" id="UP000242317"/>
    </source>
</evidence>
<evidence type="ECO:0000256" key="1">
    <source>
        <dbReference type="ARBA" id="ARBA00007118"/>
    </source>
</evidence>
<organism evidence="5 6">
    <name type="scientific">Acinetobacter marinus</name>
    <dbReference type="NCBI Taxonomy" id="281375"/>
    <lineage>
        <taxon>Bacteria</taxon>
        <taxon>Pseudomonadati</taxon>
        <taxon>Pseudomonadota</taxon>
        <taxon>Gammaproteobacteria</taxon>
        <taxon>Moraxellales</taxon>
        <taxon>Moraxellaceae</taxon>
        <taxon>Acinetobacter</taxon>
    </lineage>
</organism>
<keyword evidence="2" id="KW-0560">Oxidoreductase</keyword>
<evidence type="ECO:0000256" key="3">
    <source>
        <dbReference type="SAM" id="MobiDB-lite"/>
    </source>
</evidence>
<feature type="region of interest" description="Disordered" evidence="3">
    <location>
        <begin position="1"/>
        <end position="26"/>
    </location>
</feature>
<protein>
    <submittedName>
        <fullName evidence="5">Nitroreductase</fullName>
    </submittedName>
</protein>
<dbReference type="Gene3D" id="3.40.109.10">
    <property type="entry name" value="NADH Oxidase"/>
    <property type="match status" value="1"/>
</dbReference>
<feature type="domain" description="Nitroreductase" evidence="4">
    <location>
        <begin position="40"/>
        <end position="240"/>
    </location>
</feature>
<dbReference type="RefSeq" id="WP_092619304.1">
    <property type="nucleotide sequence ID" value="NZ_FMYK01000004.1"/>
</dbReference>
<evidence type="ECO:0000256" key="2">
    <source>
        <dbReference type="ARBA" id="ARBA00023002"/>
    </source>
</evidence>